<evidence type="ECO:0000256" key="1">
    <source>
        <dbReference type="ARBA" id="ARBA00006484"/>
    </source>
</evidence>
<dbReference type="EMBL" id="CP022111">
    <property type="protein sequence ID" value="ASG22872.1"/>
    <property type="molecule type" value="Genomic_DNA"/>
</dbReference>
<dbReference type="AlphaFoldDB" id="A0A248JVX1"/>
<dbReference type="GO" id="GO:0016491">
    <property type="term" value="F:oxidoreductase activity"/>
    <property type="evidence" value="ECO:0007669"/>
    <property type="project" value="UniProtKB-KW"/>
</dbReference>
<protein>
    <submittedName>
        <fullName evidence="3">Short-chain dehydrogenase</fullName>
    </submittedName>
</protein>
<dbReference type="InterPro" id="IPR002347">
    <property type="entry name" value="SDR_fam"/>
</dbReference>
<dbReference type="SUPFAM" id="SSF51735">
    <property type="entry name" value="NAD(P)-binding Rossmann-fold domains"/>
    <property type="match status" value="1"/>
</dbReference>
<keyword evidence="4" id="KW-1185">Reference proteome</keyword>
<keyword evidence="2" id="KW-0560">Oxidoreductase</keyword>
<evidence type="ECO:0000256" key="2">
    <source>
        <dbReference type="ARBA" id="ARBA00023002"/>
    </source>
</evidence>
<dbReference type="RefSeq" id="WP_088873416.1">
    <property type="nucleotide sequence ID" value="NZ_CP022111.1"/>
</dbReference>
<comment type="similarity">
    <text evidence="1">Belongs to the short-chain dehydrogenases/reductases (SDR) family.</text>
</comment>
<dbReference type="PRINTS" id="PR00081">
    <property type="entry name" value="GDHRDH"/>
</dbReference>
<gene>
    <name evidence="3" type="ORF">Y958_18425</name>
</gene>
<dbReference type="Proteomes" id="UP000197153">
    <property type="component" value="Chromosome 2"/>
</dbReference>
<sequence>MSRWLLVTGGAKRLGRLIALTAAGAGWDVALHCNASVDAATATAEEVRALGRQALVVRADLADPAQVETLVARTAAAAGQPLAGLVNSASLFEWDDAASLTAQGFLTHQTVNTLAPVLLTRALHQGLAQGDGAGQRGAVVNILDFKLANPNPDHLSYTLSKYALAGASRLLARSLAPTVRVNTVSPGYVLPAPGQDEAEFQRLSRRNPLDRAPDAQQVADAVVFLLNHDTITDQDIAVDCGLRFLNLARDVGMA</sequence>
<organism evidence="3 4">
    <name type="scientific">Nitrospirillum viridazoti CBAmc</name>
    <dbReference type="NCBI Taxonomy" id="1441467"/>
    <lineage>
        <taxon>Bacteria</taxon>
        <taxon>Pseudomonadati</taxon>
        <taxon>Pseudomonadota</taxon>
        <taxon>Alphaproteobacteria</taxon>
        <taxon>Rhodospirillales</taxon>
        <taxon>Azospirillaceae</taxon>
        <taxon>Nitrospirillum</taxon>
        <taxon>Nitrospirillum viridazoti</taxon>
    </lineage>
</organism>
<dbReference type="Pfam" id="PF13561">
    <property type="entry name" value="adh_short_C2"/>
    <property type="match status" value="1"/>
</dbReference>
<evidence type="ECO:0000313" key="3">
    <source>
        <dbReference type="EMBL" id="ASG22872.1"/>
    </source>
</evidence>
<dbReference type="PANTHER" id="PTHR43639:SF1">
    <property type="entry name" value="SHORT-CHAIN DEHYDROGENASE_REDUCTASE FAMILY PROTEIN"/>
    <property type="match status" value="1"/>
</dbReference>
<dbReference type="KEGG" id="nao:Y958_18425"/>
<accession>A0A248JVX1</accession>
<dbReference type="Gene3D" id="3.40.50.720">
    <property type="entry name" value="NAD(P)-binding Rossmann-like Domain"/>
    <property type="match status" value="1"/>
</dbReference>
<dbReference type="InterPro" id="IPR036291">
    <property type="entry name" value="NAD(P)-bd_dom_sf"/>
</dbReference>
<name>A0A248JVX1_9PROT</name>
<proteinExistence type="inferred from homology"/>
<reference evidence="3 4" key="1">
    <citation type="submission" date="2017-06" db="EMBL/GenBank/DDBJ databases">
        <title>Complete genome sequence of Nitrospirillum amazonense strain CBAmC, an endophytic nitrogen-fixing and plant growth-promoting bacterium, isolated from sugarcane.</title>
        <authorList>
            <person name="Schwab S."/>
            <person name="dos Santos Teixeira K.R."/>
            <person name="Simoes Araujo J.L."/>
            <person name="Soares Vidal M."/>
            <person name="Borges de Freitas H.R."/>
            <person name="Rivello Crivelaro A.L."/>
            <person name="Bueno de Camargo Nunes A."/>
            <person name="dos Santos C.M."/>
            <person name="Palmeira da Silva Rosa D."/>
            <person name="da Silva Padilha D."/>
            <person name="da Silva E."/>
            <person name="Araujo Terra L."/>
            <person name="Soares Mendes V."/>
            <person name="Farinelli L."/>
            <person name="Magalhaes Cruz L."/>
            <person name="Baldani J.I."/>
        </authorList>
    </citation>
    <scope>NUCLEOTIDE SEQUENCE [LARGE SCALE GENOMIC DNA]</scope>
    <source>
        <strain evidence="3 4">CBAmC</strain>
    </source>
</reference>
<evidence type="ECO:0000313" key="4">
    <source>
        <dbReference type="Proteomes" id="UP000197153"/>
    </source>
</evidence>
<dbReference type="PANTHER" id="PTHR43639">
    <property type="entry name" value="OXIDOREDUCTASE, SHORT-CHAIN DEHYDROGENASE/REDUCTASE FAMILY (AFU_ORTHOLOGUE AFUA_5G02870)"/>
    <property type="match status" value="1"/>
</dbReference>